<evidence type="ECO:0000313" key="1">
    <source>
        <dbReference type="EMBL" id="PKZ68438.1"/>
    </source>
</evidence>
<reference evidence="1 2" key="1">
    <citation type="submission" date="2017-12" db="EMBL/GenBank/DDBJ databases">
        <title>Phylogenetic diversity of female urinary microbiome.</title>
        <authorList>
            <person name="Thomas-White K."/>
            <person name="Wolfe A.J."/>
        </authorList>
    </citation>
    <scope>NUCLEOTIDE SEQUENCE [LARGE SCALE GENOMIC DNA]</scope>
    <source>
        <strain evidence="1 2">UMB0416</strain>
    </source>
</reference>
<dbReference type="Proteomes" id="UP000234914">
    <property type="component" value="Unassembled WGS sequence"/>
</dbReference>
<accession>A0A2I1RH47</accession>
<sequence>MTKAHSPNMGLVFYLLLRLLRQHPRLALAKANNIPQNDKKLLPKIPDEADHRPTSQHLIILFADQTDTAV</sequence>
<name>A0A2I1RH47_FAUOS</name>
<evidence type="ECO:0000313" key="2">
    <source>
        <dbReference type="Proteomes" id="UP000234914"/>
    </source>
</evidence>
<gene>
    <name evidence="1" type="ORF">CYJ96_08640</name>
</gene>
<dbReference type="EMBL" id="PKJS01000010">
    <property type="protein sequence ID" value="PKZ68438.1"/>
    <property type="molecule type" value="Genomic_DNA"/>
</dbReference>
<dbReference type="AlphaFoldDB" id="A0A2I1RH47"/>
<organism evidence="1 2">
    <name type="scientific">Faucicola osloensis</name>
    <name type="common">Moraxella osloensis</name>
    <dbReference type="NCBI Taxonomy" id="34062"/>
    <lineage>
        <taxon>Bacteria</taxon>
        <taxon>Pseudomonadati</taxon>
        <taxon>Pseudomonadota</taxon>
        <taxon>Gammaproteobacteria</taxon>
        <taxon>Moraxellales</taxon>
        <taxon>Moraxellaceae</taxon>
        <taxon>Faucicola</taxon>
    </lineage>
</organism>
<comment type="caution">
    <text evidence="1">The sequence shown here is derived from an EMBL/GenBank/DDBJ whole genome shotgun (WGS) entry which is preliminary data.</text>
</comment>
<proteinExistence type="predicted"/>
<protein>
    <submittedName>
        <fullName evidence="1">Uncharacterized protein</fullName>
    </submittedName>
</protein>